<evidence type="ECO:0000313" key="7">
    <source>
        <dbReference type="EMBL" id="SEP96697.1"/>
    </source>
</evidence>
<dbReference type="EC" id="6.3.2.5" evidence="3"/>
<keyword evidence="3 4" id="KW-0285">Flavoprotein</keyword>
<keyword evidence="8" id="KW-1185">Reference proteome</keyword>
<dbReference type="Pfam" id="PF04127">
    <property type="entry name" value="DFP"/>
    <property type="match status" value="1"/>
</dbReference>
<dbReference type="GO" id="GO:0010181">
    <property type="term" value="F:FMN binding"/>
    <property type="evidence" value="ECO:0007669"/>
    <property type="project" value="UniProtKB-UniRule"/>
</dbReference>
<dbReference type="AlphaFoldDB" id="A0A1H9C6W8"/>
<feature type="binding site" evidence="3">
    <location>
        <position position="278"/>
    </location>
    <ligand>
        <name>CTP</name>
        <dbReference type="ChEBI" id="CHEBI:37563"/>
    </ligand>
</feature>
<feature type="binding site" evidence="3">
    <location>
        <position position="340"/>
    </location>
    <ligand>
        <name>CTP</name>
        <dbReference type="ChEBI" id="CHEBI:37563"/>
    </ligand>
</feature>
<dbReference type="InterPro" id="IPR003382">
    <property type="entry name" value="Flavoprotein"/>
</dbReference>
<dbReference type="UniPathway" id="UPA00241">
    <property type="reaction ID" value="UER00353"/>
</dbReference>
<reference evidence="7 8" key="1">
    <citation type="submission" date="2016-10" db="EMBL/GenBank/DDBJ databases">
        <authorList>
            <person name="de Groot N.N."/>
        </authorList>
    </citation>
    <scope>NUCLEOTIDE SEQUENCE [LARGE SCALE GENOMIC DNA]</scope>
    <source>
        <strain evidence="7 8">B7-7</strain>
    </source>
</reference>
<dbReference type="GO" id="GO:0004632">
    <property type="term" value="F:phosphopantothenate--cysteine ligase activity"/>
    <property type="evidence" value="ECO:0007669"/>
    <property type="project" value="UniProtKB-UniRule"/>
</dbReference>
<comment type="catalytic activity">
    <reaction evidence="3 4">
        <text>(R)-4'-phosphopantothenate + L-cysteine + CTP = N-[(R)-4-phosphopantothenoyl]-L-cysteine + CMP + diphosphate + H(+)</text>
        <dbReference type="Rhea" id="RHEA:19397"/>
        <dbReference type="ChEBI" id="CHEBI:10986"/>
        <dbReference type="ChEBI" id="CHEBI:15378"/>
        <dbReference type="ChEBI" id="CHEBI:33019"/>
        <dbReference type="ChEBI" id="CHEBI:35235"/>
        <dbReference type="ChEBI" id="CHEBI:37563"/>
        <dbReference type="ChEBI" id="CHEBI:59458"/>
        <dbReference type="ChEBI" id="CHEBI:60377"/>
        <dbReference type="EC" id="6.3.2.5"/>
    </reaction>
</comment>
<evidence type="ECO:0000259" key="5">
    <source>
        <dbReference type="Pfam" id="PF02441"/>
    </source>
</evidence>
<feature type="region of interest" description="Phosphopantothenate--cysteine ligase" evidence="3">
    <location>
        <begin position="190"/>
        <end position="421"/>
    </location>
</feature>
<feature type="binding site" evidence="3">
    <location>
        <position position="322"/>
    </location>
    <ligand>
        <name>CTP</name>
        <dbReference type="ChEBI" id="CHEBI:37563"/>
    </ligand>
</feature>
<dbReference type="InterPro" id="IPR007085">
    <property type="entry name" value="DNA/pantothenate-metab_flavo_C"/>
</dbReference>
<feature type="binding site" evidence="3">
    <location>
        <position position="288"/>
    </location>
    <ligand>
        <name>CTP</name>
        <dbReference type="ChEBI" id="CHEBI:37563"/>
    </ligand>
</feature>
<comment type="function">
    <text evidence="4">Catalyzes two steps in the biosynthesis of coenzyme A. In the first step cysteine is conjugated to 4'-phosphopantothenate to form 4-phosphopantothenoylcysteine, in the latter compound is decarboxylated to form 4'-phosphopantotheine.</text>
</comment>
<name>A0A1H9C6W8_9GAMM</name>
<evidence type="ECO:0000313" key="8">
    <source>
        <dbReference type="Proteomes" id="UP000199496"/>
    </source>
</evidence>
<comment type="catalytic activity">
    <reaction evidence="3 4">
        <text>N-[(R)-4-phosphopantothenoyl]-L-cysteine + H(+) = (R)-4'-phosphopantetheine + CO2</text>
        <dbReference type="Rhea" id="RHEA:16793"/>
        <dbReference type="ChEBI" id="CHEBI:15378"/>
        <dbReference type="ChEBI" id="CHEBI:16526"/>
        <dbReference type="ChEBI" id="CHEBI:59458"/>
        <dbReference type="ChEBI" id="CHEBI:61723"/>
        <dbReference type="EC" id="4.1.1.36"/>
    </reaction>
</comment>
<keyword evidence="3 4" id="KW-0288">FMN</keyword>
<dbReference type="GO" id="GO:0015937">
    <property type="term" value="P:coenzyme A biosynthetic process"/>
    <property type="evidence" value="ECO:0007669"/>
    <property type="project" value="UniProtKB-UniRule"/>
</dbReference>
<keyword evidence="3" id="KW-0479">Metal-binding</keyword>
<dbReference type="InterPro" id="IPR036551">
    <property type="entry name" value="Flavin_trans-like"/>
</dbReference>
<protein>
    <recommendedName>
        <fullName evidence="3">Coenzyme A biosynthesis bifunctional protein CoaBC</fullName>
    </recommendedName>
    <alternativeName>
        <fullName evidence="3">DNA/pantothenate metabolism flavoprotein</fullName>
    </alternativeName>
    <alternativeName>
        <fullName evidence="3">Phosphopantothenoylcysteine synthetase/decarboxylase</fullName>
        <shortName evidence="3">PPCS-PPCDC</shortName>
    </alternativeName>
    <domain>
        <recommendedName>
            <fullName evidence="3">Phosphopantothenoylcysteine decarboxylase</fullName>
            <shortName evidence="3">PPC decarboxylase</shortName>
            <shortName evidence="3">PPC-DC</shortName>
            <ecNumber evidence="3">4.1.1.36</ecNumber>
        </recommendedName>
        <alternativeName>
            <fullName evidence="3">CoaC</fullName>
        </alternativeName>
    </domain>
    <domain>
        <recommendedName>
            <fullName evidence="3">Phosphopantothenate--cysteine ligase</fullName>
            <ecNumber evidence="3">6.3.2.5</ecNumber>
        </recommendedName>
        <alternativeName>
            <fullName evidence="3">CoaB</fullName>
        </alternativeName>
        <alternativeName>
            <fullName evidence="3">Phosphopantothenoylcysteine synthetase</fullName>
            <shortName evidence="3">PPC synthetase</shortName>
            <shortName evidence="3">PPC-S</shortName>
        </alternativeName>
    </domain>
</protein>
<dbReference type="OrthoDB" id="9802554at2"/>
<dbReference type="NCBIfam" id="TIGR00521">
    <property type="entry name" value="coaBC_dfp"/>
    <property type="match status" value="1"/>
</dbReference>
<comment type="function">
    <text evidence="3">Catalyzes two sequential steps in the biosynthesis of coenzyme A. In the first step cysteine is conjugated to 4'-phosphopantothenate to form 4-phosphopantothenoylcysteine. In the second step the latter compound is decarboxylated to form 4'-phosphopantotheine.</text>
</comment>
<keyword evidence="1 3" id="KW-0210">Decarboxylase</keyword>
<evidence type="ECO:0000256" key="1">
    <source>
        <dbReference type="ARBA" id="ARBA00022793"/>
    </source>
</evidence>
<dbReference type="GO" id="GO:0004633">
    <property type="term" value="F:phosphopantothenoylcysteine decarboxylase activity"/>
    <property type="evidence" value="ECO:0007669"/>
    <property type="project" value="UniProtKB-UniRule"/>
</dbReference>
<comment type="similarity">
    <text evidence="3 4">In the C-terminal section; belongs to the PPC synthetase family.</text>
</comment>
<dbReference type="EMBL" id="FOFO01000012">
    <property type="protein sequence ID" value="SEP96697.1"/>
    <property type="molecule type" value="Genomic_DNA"/>
</dbReference>
<dbReference type="InterPro" id="IPR005252">
    <property type="entry name" value="CoaBC"/>
</dbReference>
<dbReference type="Gene3D" id="3.40.50.1950">
    <property type="entry name" value="Flavin prenyltransferase-like"/>
    <property type="match status" value="1"/>
</dbReference>
<comment type="caution">
    <text evidence="3">Lacks conserved residue(s) required for the propagation of feature annotation.</text>
</comment>
<comment type="pathway">
    <text evidence="3 4">Cofactor biosynthesis; coenzyme A biosynthesis; CoA from (R)-pantothenate: step 3/5.</text>
</comment>
<dbReference type="SUPFAM" id="SSF52507">
    <property type="entry name" value="Homo-oligomeric flavin-containing Cys decarboxylases, HFCD"/>
    <property type="match status" value="1"/>
</dbReference>
<dbReference type="GO" id="GO:0046872">
    <property type="term" value="F:metal ion binding"/>
    <property type="evidence" value="ECO:0007669"/>
    <property type="project" value="UniProtKB-KW"/>
</dbReference>
<comment type="pathway">
    <text evidence="3 4">Cofactor biosynthesis; coenzyme A biosynthesis; CoA from (R)-pantothenate: step 2/5.</text>
</comment>
<dbReference type="Gene3D" id="3.40.50.10300">
    <property type="entry name" value="CoaB-like"/>
    <property type="match status" value="1"/>
</dbReference>
<dbReference type="Pfam" id="PF02441">
    <property type="entry name" value="Flavoprotein"/>
    <property type="match status" value="1"/>
</dbReference>
<feature type="domain" description="DNA/pantothenate metabolism flavoprotein C-terminal" evidence="6">
    <location>
        <begin position="185"/>
        <end position="391"/>
    </location>
</feature>
<comment type="similarity">
    <text evidence="3 4">In the N-terminal section; belongs to the HFCD (homo-oligomeric flavin containing Cys decarboxylase) superfamily.</text>
</comment>
<evidence type="ECO:0000259" key="6">
    <source>
        <dbReference type="Pfam" id="PF04127"/>
    </source>
</evidence>
<keyword evidence="3" id="KW-0511">Multifunctional enzyme</keyword>
<organism evidence="7 8">
    <name type="scientific">Ectothiorhodospira magna</name>
    <dbReference type="NCBI Taxonomy" id="867345"/>
    <lineage>
        <taxon>Bacteria</taxon>
        <taxon>Pseudomonadati</taxon>
        <taxon>Pseudomonadota</taxon>
        <taxon>Gammaproteobacteria</taxon>
        <taxon>Chromatiales</taxon>
        <taxon>Ectothiorhodospiraceae</taxon>
        <taxon>Ectothiorhodospira</taxon>
    </lineage>
</organism>
<dbReference type="PANTHER" id="PTHR14359:SF6">
    <property type="entry name" value="PHOSPHOPANTOTHENOYLCYSTEINE DECARBOXYLASE"/>
    <property type="match status" value="1"/>
</dbReference>
<feature type="binding site" evidence="3">
    <location>
        <begin position="304"/>
        <end position="307"/>
    </location>
    <ligand>
        <name>CTP</name>
        <dbReference type="ChEBI" id="CHEBI:37563"/>
    </ligand>
</feature>
<dbReference type="Proteomes" id="UP000199496">
    <property type="component" value="Unassembled WGS sequence"/>
</dbReference>
<evidence type="ECO:0000256" key="3">
    <source>
        <dbReference type="HAMAP-Rule" id="MF_02225"/>
    </source>
</evidence>
<keyword evidence="3" id="KW-0460">Magnesium</keyword>
<gene>
    <name evidence="3" type="primary">coaBC</name>
    <name evidence="7" type="ORF">SAMN05421693_11269</name>
</gene>
<feature type="region of interest" description="Phosphopantothenoylcysteine decarboxylase" evidence="3">
    <location>
        <begin position="1"/>
        <end position="189"/>
    </location>
</feature>
<dbReference type="GO" id="GO:0015941">
    <property type="term" value="P:pantothenate catabolic process"/>
    <property type="evidence" value="ECO:0007669"/>
    <property type="project" value="InterPro"/>
</dbReference>
<keyword evidence="3 4" id="KW-0436">Ligase</keyword>
<dbReference type="InterPro" id="IPR035929">
    <property type="entry name" value="CoaB-like_sf"/>
</dbReference>
<feature type="domain" description="Flavoprotein" evidence="5">
    <location>
        <begin position="6"/>
        <end position="177"/>
    </location>
</feature>
<dbReference type="HAMAP" id="MF_02225">
    <property type="entry name" value="CoaBC"/>
    <property type="match status" value="1"/>
</dbReference>
<dbReference type="EC" id="4.1.1.36" evidence="3"/>
<dbReference type="PANTHER" id="PTHR14359">
    <property type="entry name" value="HOMO-OLIGOMERIC FLAVIN CONTAINING CYS DECARBOXYLASE FAMILY"/>
    <property type="match status" value="1"/>
</dbReference>
<feature type="binding site" evidence="3">
    <location>
        <position position="336"/>
    </location>
    <ligand>
        <name>CTP</name>
        <dbReference type="ChEBI" id="CHEBI:37563"/>
    </ligand>
</feature>
<evidence type="ECO:0000256" key="2">
    <source>
        <dbReference type="ARBA" id="ARBA00023239"/>
    </source>
</evidence>
<comment type="cofactor">
    <cofactor evidence="3">
        <name>FMN</name>
        <dbReference type="ChEBI" id="CHEBI:58210"/>
    </cofactor>
    <text evidence="3">Binds 1 FMN per subunit.</text>
</comment>
<comment type="cofactor">
    <cofactor evidence="3">
        <name>Mg(2+)</name>
        <dbReference type="ChEBI" id="CHEBI:18420"/>
    </cofactor>
</comment>
<dbReference type="SUPFAM" id="SSF102645">
    <property type="entry name" value="CoaB-like"/>
    <property type="match status" value="1"/>
</dbReference>
<feature type="active site" description="Proton donor" evidence="3">
    <location>
        <position position="158"/>
    </location>
</feature>
<evidence type="ECO:0000256" key="4">
    <source>
        <dbReference type="RuleBase" id="RU364078"/>
    </source>
</evidence>
<sequence length="421" mass="44105">MSLTGKHILLGVSGGIAAYKACELTRRLMDAGAEVRVVMTPHATEFVAPLTFQALSGHPVRTALFDAEAEAGMDHISLARWADAVLIAPATANVMARLAQGMADDLLTTLCLAAEAPVCLAPAMNRVMWANAATQANVRTLTARGVRLFGPGAGYQACGEMGEGRMLEPGQIVTAVEGLFAVGALAGVRVMVTAGPTREPLDPVRYLTNRSSGRMGFAVAAAAAEAGAQVCLVSGPVHLDTPPGVTRVDVETALQMYEAVMARAAGTDLFIATAAVADYRMAQPAPRKIKKQADELPLTLVKNPDILAAVAALPDGPFTVGFAAETDDLDTYARGKLEAKGLDMIAANDVSGGRGFDVADNALKVFWRGGSLSLPQQPKLQLARELVALIARHHGGCRASHPCSHPTIDHQHHACHSDQDS</sequence>
<dbReference type="GO" id="GO:0071513">
    <property type="term" value="C:phosphopantothenoylcysteine decarboxylase complex"/>
    <property type="evidence" value="ECO:0007669"/>
    <property type="project" value="TreeGrafter"/>
</dbReference>
<dbReference type="STRING" id="867345.SAMN05421693_11269"/>
<proteinExistence type="inferred from homology"/>
<accession>A0A1H9C6W8</accession>
<dbReference type="RefSeq" id="WP_090206139.1">
    <property type="nucleotide sequence ID" value="NZ_FOFO01000012.1"/>
</dbReference>
<keyword evidence="2 3" id="KW-0456">Lyase</keyword>